<dbReference type="EMBL" id="JAWDGP010002698">
    <property type="protein sequence ID" value="KAK3780626.1"/>
    <property type="molecule type" value="Genomic_DNA"/>
</dbReference>
<keyword evidence="2" id="KW-1185">Reference proteome</keyword>
<name>A0AAE1A533_9GAST</name>
<dbReference type="AlphaFoldDB" id="A0AAE1A533"/>
<reference evidence="1" key="1">
    <citation type="journal article" date="2023" name="G3 (Bethesda)">
        <title>A reference genome for the long-term kleptoplast-retaining sea slug Elysia crispata morphotype clarki.</title>
        <authorList>
            <person name="Eastman K.E."/>
            <person name="Pendleton A.L."/>
            <person name="Shaikh M.A."/>
            <person name="Suttiyut T."/>
            <person name="Ogas R."/>
            <person name="Tomko P."/>
            <person name="Gavelis G."/>
            <person name="Widhalm J.R."/>
            <person name="Wisecaver J.H."/>
        </authorList>
    </citation>
    <scope>NUCLEOTIDE SEQUENCE</scope>
    <source>
        <strain evidence="1">ECLA1</strain>
    </source>
</reference>
<gene>
    <name evidence="1" type="ORF">RRG08_044851</name>
</gene>
<proteinExistence type="predicted"/>
<organism evidence="1 2">
    <name type="scientific">Elysia crispata</name>
    <name type="common">lettuce slug</name>
    <dbReference type="NCBI Taxonomy" id="231223"/>
    <lineage>
        <taxon>Eukaryota</taxon>
        <taxon>Metazoa</taxon>
        <taxon>Spiralia</taxon>
        <taxon>Lophotrochozoa</taxon>
        <taxon>Mollusca</taxon>
        <taxon>Gastropoda</taxon>
        <taxon>Heterobranchia</taxon>
        <taxon>Euthyneura</taxon>
        <taxon>Panpulmonata</taxon>
        <taxon>Sacoglossa</taxon>
        <taxon>Placobranchoidea</taxon>
        <taxon>Plakobranchidae</taxon>
        <taxon>Elysia</taxon>
    </lineage>
</organism>
<dbReference type="Proteomes" id="UP001283361">
    <property type="component" value="Unassembled WGS sequence"/>
</dbReference>
<evidence type="ECO:0000313" key="1">
    <source>
        <dbReference type="EMBL" id="KAK3780626.1"/>
    </source>
</evidence>
<protein>
    <submittedName>
        <fullName evidence="1">Uncharacterized protein</fullName>
    </submittedName>
</protein>
<comment type="caution">
    <text evidence="1">The sequence shown here is derived from an EMBL/GenBank/DDBJ whole genome shotgun (WGS) entry which is preliminary data.</text>
</comment>
<accession>A0AAE1A533</accession>
<sequence>MGRRLGSGETGWDYMSLAYIVIRKAEWQGYRTVRSCFPVRSPARANQSDLNIEKGSNISITTADAGLCPRIYQYEFDEAKINHRLKRWEKEFEQSLKLTPLRACSVSLDQGCLTRVNTRAFRSAPPRSLHPPGDDRASSRIFYSWRTTELVLNSEVELVDQRRYIMCFNSPFESAVYSSKLLHTAKIFK</sequence>
<evidence type="ECO:0000313" key="2">
    <source>
        <dbReference type="Proteomes" id="UP001283361"/>
    </source>
</evidence>